<dbReference type="AlphaFoldDB" id="A0A1W1CNC8"/>
<protein>
    <submittedName>
        <fullName evidence="2">Uncharacterized protein</fullName>
    </submittedName>
</protein>
<keyword evidence="1" id="KW-1133">Transmembrane helix</keyword>
<keyword evidence="1" id="KW-0472">Membrane</keyword>
<gene>
    <name evidence="2" type="ORF">MNB_SM-6-1463</name>
</gene>
<feature type="transmembrane region" description="Helical" evidence="1">
    <location>
        <begin position="246"/>
        <end position="268"/>
    </location>
</feature>
<evidence type="ECO:0000256" key="1">
    <source>
        <dbReference type="SAM" id="Phobius"/>
    </source>
</evidence>
<accession>A0A1W1CNC8</accession>
<reference evidence="2" key="1">
    <citation type="submission" date="2016-10" db="EMBL/GenBank/DDBJ databases">
        <authorList>
            <person name="de Groot N.N."/>
        </authorList>
    </citation>
    <scope>NUCLEOTIDE SEQUENCE</scope>
</reference>
<organism evidence="2">
    <name type="scientific">hydrothermal vent metagenome</name>
    <dbReference type="NCBI Taxonomy" id="652676"/>
    <lineage>
        <taxon>unclassified sequences</taxon>
        <taxon>metagenomes</taxon>
        <taxon>ecological metagenomes</taxon>
    </lineage>
</organism>
<dbReference type="EMBL" id="FPHK01000104">
    <property type="protein sequence ID" value="SFV67245.1"/>
    <property type="molecule type" value="Genomic_DNA"/>
</dbReference>
<proteinExistence type="predicted"/>
<sequence>MALKKECIAFRDAAKLVKETTWLESKLAEMGAEGAGIWEKFNYLRSKLPQKMEKELIEIATIRNEAVHGNPNIPNLDDVLIRAQALKNILHNRVKLDLLLKETDGYQKQFQSANIKQKEFHDATKKWLNALNEEDRHCQGCLADGIDILISKKAKHFNYINSFIQDKALVVSLYKELQKEWAVFHESKKEFSVLNEHFFMQQEKLEKESKICSVCVSDEFKIFVKDVKKAITHLKRKLFFYKMKKFFLHPLWISFYILSIVFIALVLYKEIL</sequence>
<evidence type="ECO:0000313" key="2">
    <source>
        <dbReference type="EMBL" id="SFV67245.1"/>
    </source>
</evidence>
<keyword evidence="1" id="KW-0812">Transmembrane</keyword>
<name>A0A1W1CNC8_9ZZZZ</name>